<dbReference type="SMART" id="SM00060">
    <property type="entry name" value="FN3"/>
    <property type="match status" value="1"/>
</dbReference>
<dbReference type="EMBL" id="CAADEZ010000025">
    <property type="protein sequence ID" value="VFJ45508.1"/>
    <property type="molecule type" value="Genomic_DNA"/>
</dbReference>
<dbReference type="Gene3D" id="2.60.40.10">
    <property type="entry name" value="Immunoglobulins"/>
    <property type="match status" value="1"/>
</dbReference>
<evidence type="ECO:0000313" key="3">
    <source>
        <dbReference type="EMBL" id="VFJ45508.1"/>
    </source>
</evidence>
<reference evidence="2" key="1">
    <citation type="submission" date="2019-02" db="EMBL/GenBank/DDBJ databases">
        <authorList>
            <person name="Gruber-Vodicka R. H."/>
            <person name="Seah K. B. B."/>
        </authorList>
    </citation>
    <scope>NUCLEOTIDE SEQUENCE</scope>
    <source>
        <strain evidence="3">BECK_BZ163</strain>
        <strain evidence="4">BECK_BZ164</strain>
        <strain evidence="2">BECK_BZ165</strain>
    </source>
</reference>
<sequence length="203" mass="21863">MATLPKQEDKLLTLAHEISTGFKDNQDLYPTPPVDTERLDGALSACVEAREAAIAAHAAARQATETKRAALRTLIEYVRLELRYAETAVGFDDAKLKAIGWGARRAKTPLAPPGQAHSLTVTEQGNGRVRLAWRRPADGGKVAAYRVQCRKYKESGTWTTADMAVGTGITLTGQERGQELEYCVAAMNKAGNGPASNIVTVVL</sequence>
<dbReference type="EMBL" id="CAADFL010000023">
    <property type="protein sequence ID" value="VFK06718.1"/>
    <property type="molecule type" value="Genomic_DNA"/>
</dbReference>
<dbReference type="InterPro" id="IPR003961">
    <property type="entry name" value="FN3_dom"/>
</dbReference>
<evidence type="ECO:0000313" key="4">
    <source>
        <dbReference type="EMBL" id="VFK06718.1"/>
    </source>
</evidence>
<organism evidence="2">
    <name type="scientific">Candidatus Kentrum sp. FM</name>
    <dbReference type="NCBI Taxonomy" id="2126340"/>
    <lineage>
        <taxon>Bacteria</taxon>
        <taxon>Pseudomonadati</taxon>
        <taxon>Pseudomonadota</taxon>
        <taxon>Gammaproteobacteria</taxon>
        <taxon>Candidatus Kentrum</taxon>
    </lineage>
</organism>
<evidence type="ECO:0000313" key="2">
    <source>
        <dbReference type="EMBL" id="VFJ45033.1"/>
    </source>
</evidence>
<dbReference type="Pfam" id="PF00041">
    <property type="entry name" value="fn3"/>
    <property type="match status" value="1"/>
</dbReference>
<dbReference type="SUPFAM" id="SSF49265">
    <property type="entry name" value="Fibronectin type III"/>
    <property type="match status" value="1"/>
</dbReference>
<dbReference type="EMBL" id="CAADFA010000020">
    <property type="protein sequence ID" value="VFJ45033.1"/>
    <property type="molecule type" value="Genomic_DNA"/>
</dbReference>
<dbReference type="CDD" id="cd00063">
    <property type="entry name" value="FN3"/>
    <property type="match status" value="1"/>
</dbReference>
<feature type="domain" description="Fibronectin type-III" evidence="1">
    <location>
        <begin position="112"/>
        <end position="203"/>
    </location>
</feature>
<dbReference type="PROSITE" id="PS50853">
    <property type="entry name" value="FN3"/>
    <property type="match status" value="1"/>
</dbReference>
<proteinExistence type="predicted"/>
<gene>
    <name evidence="3" type="ORF">BECKFM1743A_GA0114220_100259</name>
    <name evidence="4" type="ORF">BECKFM1743B_GA0114221_100239</name>
    <name evidence="2" type="ORF">BECKFM1743C_GA0114222_100209</name>
</gene>
<name>A0A450S099_9GAMM</name>
<accession>A0A450S099</accession>
<protein>
    <submittedName>
        <fullName evidence="2">Fibronectin type III domain-containing protein</fullName>
    </submittedName>
</protein>
<evidence type="ECO:0000259" key="1">
    <source>
        <dbReference type="PROSITE" id="PS50853"/>
    </source>
</evidence>
<dbReference type="AlphaFoldDB" id="A0A450S099"/>
<dbReference type="InterPro" id="IPR013783">
    <property type="entry name" value="Ig-like_fold"/>
</dbReference>
<dbReference type="InterPro" id="IPR036116">
    <property type="entry name" value="FN3_sf"/>
</dbReference>